<keyword evidence="8 12" id="KW-1133">Transmembrane helix</keyword>
<dbReference type="InterPro" id="IPR001611">
    <property type="entry name" value="Leu-rich_rpt"/>
</dbReference>
<evidence type="ECO:0000313" key="17">
    <source>
        <dbReference type="Proteomes" id="UP000323000"/>
    </source>
</evidence>
<evidence type="ECO:0000256" key="6">
    <source>
        <dbReference type="ARBA" id="ARBA00022729"/>
    </source>
</evidence>
<evidence type="ECO:0000256" key="13">
    <source>
        <dbReference type="SAM" id="SignalP"/>
    </source>
</evidence>
<evidence type="ECO:0000259" key="14">
    <source>
        <dbReference type="Pfam" id="PF08263"/>
    </source>
</evidence>
<evidence type="ECO:0000313" key="16">
    <source>
        <dbReference type="EMBL" id="TXG64116.1"/>
    </source>
</evidence>
<evidence type="ECO:0000256" key="7">
    <source>
        <dbReference type="ARBA" id="ARBA00022737"/>
    </source>
</evidence>
<dbReference type="FunFam" id="3.80.10.10:FF:000095">
    <property type="entry name" value="LRR receptor-like serine/threonine-protein kinase GSO1"/>
    <property type="match status" value="1"/>
</dbReference>
<proteinExistence type="inferred from homology"/>
<dbReference type="PANTHER" id="PTHR48063:SF101">
    <property type="entry name" value="LRR RECEPTOR-LIKE SERINE_THREONINE-PROTEIN KINASE FLS2"/>
    <property type="match status" value="1"/>
</dbReference>
<comment type="similarity">
    <text evidence="2">Belongs to the RLP family.</text>
</comment>
<dbReference type="PANTHER" id="PTHR48063">
    <property type="entry name" value="LRR RECEPTOR-LIKE KINASE"/>
    <property type="match status" value="1"/>
</dbReference>
<keyword evidence="3" id="KW-1003">Cell membrane</keyword>
<dbReference type="InterPro" id="IPR046956">
    <property type="entry name" value="RLP23-like"/>
</dbReference>
<comment type="subcellular location">
    <subcellularLocation>
        <location evidence="1">Cell membrane</location>
        <topology evidence="1">Single-pass type I membrane protein</topology>
    </subcellularLocation>
</comment>
<evidence type="ECO:0000256" key="9">
    <source>
        <dbReference type="ARBA" id="ARBA00023136"/>
    </source>
</evidence>
<gene>
    <name evidence="16" type="ORF">EZV62_011110</name>
</gene>
<dbReference type="Gene3D" id="3.80.10.10">
    <property type="entry name" value="Ribonuclease Inhibitor"/>
    <property type="match status" value="4"/>
</dbReference>
<comment type="caution">
    <text evidence="16">The sequence shown here is derived from an EMBL/GenBank/DDBJ whole genome shotgun (WGS) entry which is preliminary data.</text>
</comment>
<keyword evidence="6 13" id="KW-0732">Signal</keyword>
<dbReference type="GO" id="GO:0009653">
    <property type="term" value="P:anatomical structure morphogenesis"/>
    <property type="evidence" value="ECO:0007669"/>
    <property type="project" value="UniProtKB-ARBA"/>
</dbReference>
<dbReference type="PROSITE" id="PS51450">
    <property type="entry name" value="LRR"/>
    <property type="match status" value="2"/>
</dbReference>
<dbReference type="InterPro" id="IPR013210">
    <property type="entry name" value="LRR_N_plant-typ"/>
</dbReference>
<feature type="transmembrane region" description="Helical" evidence="12">
    <location>
        <begin position="1292"/>
        <end position="1309"/>
    </location>
</feature>
<evidence type="ECO:0000256" key="2">
    <source>
        <dbReference type="ARBA" id="ARBA00009592"/>
    </source>
</evidence>
<dbReference type="Pfam" id="PF08263">
    <property type="entry name" value="LRRNT_2"/>
    <property type="match status" value="1"/>
</dbReference>
<dbReference type="SUPFAM" id="SSF52047">
    <property type="entry name" value="RNI-like"/>
    <property type="match status" value="1"/>
</dbReference>
<dbReference type="FunFam" id="3.80.10.10:FF:000111">
    <property type="entry name" value="LRR receptor-like serine/threonine-protein kinase ERECTA"/>
    <property type="match status" value="1"/>
</dbReference>
<feature type="signal peptide" evidence="13">
    <location>
        <begin position="1"/>
        <end position="17"/>
    </location>
</feature>
<dbReference type="OrthoDB" id="8731593at2759"/>
<dbReference type="GO" id="GO:0099402">
    <property type="term" value="P:plant organ development"/>
    <property type="evidence" value="ECO:0007669"/>
    <property type="project" value="UniProtKB-ARBA"/>
</dbReference>
<evidence type="ECO:0000256" key="8">
    <source>
        <dbReference type="ARBA" id="ARBA00022989"/>
    </source>
</evidence>
<feature type="domain" description="Leucine-rich repeat-containing N-terminal plant-type" evidence="14">
    <location>
        <begin position="32"/>
        <end position="71"/>
    </location>
</feature>
<feature type="transmembrane region" description="Helical" evidence="12">
    <location>
        <begin position="902"/>
        <end position="923"/>
    </location>
</feature>
<dbReference type="Proteomes" id="UP000323000">
    <property type="component" value="Chromosome 4"/>
</dbReference>
<keyword evidence="11" id="KW-0325">Glycoprotein</keyword>
<dbReference type="InterPro" id="IPR032675">
    <property type="entry name" value="LRR_dom_sf"/>
</dbReference>
<evidence type="ECO:0000256" key="5">
    <source>
        <dbReference type="ARBA" id="ARBA00022692"/>
    </source>
</evidence>
<sequence>MIFIFILLSLYTKTALGLQSGIGDDNIKFIERERDALLTFKEGIVDEFDSLSSWGNEVVNRDCWKWRGIRCGNRTGHVIGLNLNDLQLRGNISSSLLELKHLIYLDFSLNDFEGKHIPDFIGSLKNLRHLDLSAANLTGKIPYQLGNLSRLQYLDLGFNYLYTDKLEWLSHLSSLRWLHSHSIDLANAFDWLQVVSGLPCLTVLNFENSHLPSVDSSSISFKNSSKTLTQLYLDGNDLDHSIFPWLSNFSGSLVVLDLSSNKLQGPFQDYVFSNMTSLLHLYLGYNQFVGPLKFFGNFCGLKTLSLNHNFFSGPLPNFSLFSSLRELELNQNNLNGSLSKLSKSFGQLSLLTLLYLDYNNFWGSLPDLSAFVSLERLGISNNLLNGTLPKNIGKFSKLEELDVSSNFFEGMITEAYLSNLSRLRYLGISSNRLTLNFKDSWVPPFQLEYISMRGCKMGPRFPKWLKTQHIFHELDISDNRISDTIPNWFWDLSPNLYSLNISHNRISGVLPNLTLKFYGNPAIDLSCNNFEGTIPPIHPSVTSLILSKNKFSGSISFLCGITGEYFSFLDLSDNQLSGSLPNCSVPWRRLIILNLANNNLSGKIPNSVDSQCNLQSLHLHNNSLVGELPSSLKNCRQLRVMGLGHNKFSGKIPAWIGDSLSDLVVLSLRSNLFHGMLPIPLCNLSRLQVLDFSLNNITGTIPECLANLTIMSQKECSNASITYSFSASSALFPDYKIYIGVDYQDQVLLFWKGVDSLYKNTLGLVKSIDLSSNKLCGEIPEAITSLVELISLNLSRNTLTGPIPPKLGQFSALNSLDLSKNLLTGKIPESFSELNSLGVLDLSNNKLSGKIPSCTKLQSFDALAYMGNPELCGPPLPNKCPEAQNAAIPVDEDKKGFTVDSLYVSIFLGFFIGFLGAFGTLMLNRPLRLAYFNFFEDMKDKLYVFVVVNKAKIKFPNSHFILFISSNNGGEAASSTGNEVSVHEVDQGSKLEAEELEKQQEMDWKTNEEFKTFMGNPLIDAAIKLEKKRADRKLKVLDRESSDNPIVGLFYRVLKSCFRFDTFLQRMSGDGGIFIENLRKSIDEVIPKPEQKLSEVAGREVVVWFMEEKANDITKQIATRLTAAHYGVKLSPSFLVPSAWTVARTAIAYLTSLVLAVAALVVDGSFNGGDYALYIRPQFFCNNPLLSFIQFVIGPYTDGLGSVLPFAVEGVGVPVDPLAFAGLLDSKEVALLKQCLRNTTTLLLFATSLLLGIGGLSGSVLCLAWGLFATFFRGGEEILAKDEITPVGDDRYAWGIVLGLICFLTLFPNRGGTFNSSFFGDTFMGNPSIEAAIKLEKKRADRKLKVLDRESSDNPIVGLFNRVVRDSLTREKERFGDGGIFIGNLRKPIDEVIPKPEQKLSEAAGREVVVWFMKEKANDITKQITTGVAAVHYGVKLSPSFLVPFTWTGCLGVMNNYESLLPIKKALFDIPVSRIASTAYLTSLVLAVAAFCG</sequence>
<dbReference type="Pfam" id="PF23598">
    <property type="entry name" value="LRR_14"/>
    <property type="match status" value="1"/>
</dbReference>
<evidence type="ECO:0000256" key="11">
    <source>
        <dbReference type="ARBA" id="ARBA00023180"/>
    </source>
</evidence>
<evidence type="ECO:0000259" key="15">
    <source>
        <dbReference type="Pfam" id="PF23598"/>
    </source>
</evidence>
<reference evidence="17" key="1">
    <citation type="journal article" date="2019" name="Gigascience">
        <title>De novo genome assembly of the endangered Acer yangbiense, a plant species with extremely small populations endemic to Yunnan Province, China.</title>
        <authorList>
            <person name="Yang J."/>
            <person name="Wariss H.M."/>
            <person name="Tao L."/>
            <person name="Zhang R."/>
            <person name="Yun Q."/>
            <person name="Hollingsworth P."/>
            <person name="Dao Z."/>
            <person name="Luo G."/>
            <person name="Guo H."/>
            <person name="Ma Y."/>
            <person name="Sun W."/>
        </authorList>
    </citation>
    <scope>NUCLEOTIDE SEQUENCE [LARGE SCALE GENOMIC DNA]</scope>
    <source>
        <strain evidence="17">cv. Malutang</strain>
    </source>
</reference>
<feature type="transmembrane region" description="Helical" evidence="12">
    <location>
        <begin position="1242"/>
        <end position="1272"/>
    </location>
</feature>
<organism evidence="16 17">
    <name type="scientific">Acer yangbiense</name>
    <dbReference type="NCBI Taxonomy" id="1000413"/>
    <lineage>
        <taxon>Eukaryota</taxon>
        <taxon>Viridiplantae</taxon>
        <taxon>Streptophyta</taxon>
        <taxon>Embryophyta</taxon>
        <taxon>Tracheophyta</taxon>
        <taxon>Spermatophyta</taxon>
        <taxon>Magnoliopsida</taxon>
        <taxon>eudicotyledons</taxon>
        <taxon>Gunneridae</taxon>
        <taxon>Pentapetalae</taxon>
        <taxon>rosids</taxon>
        <taxon>malvids</taxon>
        <taxon>Sapindales</taxon>
        <taxon>Sapindaceae</taxon>
        <taxon>Hippocastanoideae</taxon>
        <taxon>Acereae</taxon>
        <taxon>Acer</taxon>
    </lineage>
</organism>
<keyword evidence="4" id="KW-0433">Leucine-rich repeat</keyword>
<keyword evidence="9 12" id="KW-0472">Membrane</keyword>
<evidence type="ECO:0000256" key="10">
    <source>
        <dbReference type="ARBA" id="ARBA00023170"/>
    </source>
</evidence>
<keyword evidence="17" id="KW-1185">Reference proteome</keyword>
<evidence type="ECO:0000256" key="4">
    <source>
        <dbReference type="ARBA" id="ARBA00022614"/>
    </source>
</evidence>
<dbReference type="FunFam" id="3.80.10.10:FF:000400">
    <property type="entry name" value="Nuclear pore complex protein NUP107"/>
    <property type="match status" value="1"/>
</dbReference>
<dbReference type="FunFam" id="3.80.10.10:FF:001347">
    <property type="entry name" value="LRR receptor-like serine/threonine-protein kinase GSO2"/>
    <property type="match status" value="1"/>
</dbReference>
<evidence type="ECO:0000256" key="12">
    <source>
        <dbReference type="SAM" id="Phobius"/>
    </source>
</evidence>
<keyword evidence="10" id="KW-0675">Receptor</keyword>
<evidence type="ECO:0000256" key="3">
    <source>
        <dbReference type="ARBA" id="ARBA00022475"/>
    </source>
</evidence>
<keyword evidence="7" id="KW-0677">Repeat</keyword>
<evidence type="ECO:0000256" key="1">
    <source>
        <dbReference type="ARBA" id="ARBA00004251"/>
    </source>
</evidence>
<feature type="chain" id="PRO_5022799144" evidence="13">
    <location>
        <begin position="18"/>
        <end position="1493"/>
    </location>
</feature>
<keyword evidence="5 12" id="KW-0812">Transmembrane</keyword>
<dbReference type="EMBL" id="VAHF01000004">
    <property type="protein sequence ID" value="TXG64116.1"/>
    <property type="molecule type" value="Genomic_DNA"/>
</dbReference>
<dbReference type="Pfam" id="PF00560">
    <property type="entry name" value="LRR_1"/>
    <property type="match status" value="10"/>
</dbReference>
<dbReference type="InterPro" id="IPR055414">
    <property type="entry name" value="LRR_R13L4/SHOC2-like"/>
</dbReference>
<dbReference type="GO" id="GO:0005886">
    <property type="term" value="C:plasma membrane"/>
    <property type="evidence" value="ECO:0007669"/>
    <property type="project" value="UniProtKB-SubCell"/>
</dbReference>
<dbReference type="SUPFAM" id="SSF52058">
    <property type="entry name" value="L domain-like"/>
    <property type="match status" value="2"/>
</dbReference>
<feature type="domain" description="Disease resistance R13L4/SHOC-2-like LRR" evidence="15">
    <location>
        <begin position="292"/>
        <end position="470"/>
    </location>
</feature>
<accession>A0A5C7I6H9</accession>
<protein>
    <submittedName>
        <fullName evidence="16">Uncharacterized protein</fullName>
    </submittedName>
</protein>
<name>A0A5C7I6H9_9ROSI</name>